<keyword evidence="3" id="KW-1185">Reference proteome</keyword>
<gene>
    <name evidence="2" type="ORF">SAMN04487949_3403</name>
</gene>
<organism evidence="2 3">
    <name type="scientific">Halogranum gelatinilyticum</name>
    <dbReference type="NCBI Taxonomy" id="660521"/>
    <lineage>
        <taxon>Archaea</taxon>
        <taxon>Methanobacteriati</taxon>
        <taxon>Methanobacteriota</taxon>
        <taxon>Stenosarchaea group</taxon>
        <taxon>Halobacteria</taxon>
        <taxon>Halobacteriales</taxon>
        <taxon>Haloferacaceae</taxon>
    </lineage>
</organism>
<dbReference type="RefSeq" id="WP_089699401.1">
    <property type="nucleotide sequence ID" value="NZ_FNHL01000005.1"/>
</dbReference>
<evidence type="ECO:0000256" key="1">
    <source>
        <dbReference type="SAM" id="Phobius"/>
    </source>
</evidence>
<proteinExistence type="predicted"/>
<protein>
    <submittedName>
        <fullName evidence="2">Uncharacterized protein</fullName>
    </submittedName>
</protein>
<name>A0A1G9YRM4_9EURY</name>
<feature type="transmembrane region" description="Helical" evidence="1">
    <location>
        <begin position="7"/>
        <end position="27"/>
    </location>
</feature>
<keyword evidence="1" id="KW-0472">Membrane</keyword>
<dbReference type="STRING" id="660521.SAMN04487949_3403"/>
<keyword evidence="1" id="KW-0812">Transmembrane</keyword>
<dbReference type="Proteomes" id="UP000199451">
    <property type="component" value="Unassembled WGS sequence"/>
</dbReference>
<dbReference type="EMBL" id="FNHL01000005">
    <property type="protein sequence ID" value="SDN11046.1"/>
    <property type="molecule type" value="Genomic_DNA"/>
</dbReference>
<reference evidence="3" key="1">
    <citation type="submission" date="2016-10" db="EMBL/GenBank/DDBJ databases">
        <authorList>
            <person name="Varghese N."/>
            <person name="Submissions S."/>
        </authorList>
    </citation>
    <scope>NUCLEOTIDE SEQUENCE [LARGE SCALE GENOMIC DNA]</scope>
    <source>
        <strain evidence="3">CGMCC 1.10119</strain>
    </source>
</reference>
<feature type="transmembrane region" description="Helical" evidence="1">
    <location>
        <begin position="33"/>
        <end position="55"/>
    </location>
</feature>
<evidence type="ECO:0000313" key="3">
    <source>
        <dbReference type="Proteomes" id="UP000199451"/>
    </source>
</evidence>
<sequence length="64" mass="6909">MRQNFLSVLFALDAVLLVLLAVGFLFVEPGSTAYAISQVSLAIILLTLVAIGVAIRRGVQFYEP</sequence>
<dbReference type="AlphaFoldDB" id="A0A1G9YRM4"/>
<dbReference type="OrthoDB" id="351103at2157"/>
<evidence type="ECO:0000313" key="2">
    <source>
        <dbReference type="EMBL" id="SDN11046.1"/>
    </source>
</evidence>
<keyword evidence="1" id="KW-1133">Transmembrane helix</keyword>
<accession>A0A1G9YRM4</accession>